<sequence length="108" mass="12939">MMNIVLIKYYLFLLEHLYLLLEYCVGTNTIVHDEETWYQRICNHHSSVCISILVSILLAKLKTLLQDSVRIRYVVAKIWYQRICRALICRFFKIPMQIQMLFLLLVLS</sequence>
<evidence type="ECO:0000313" key="2">
    <source>
        <dbReference type="Proteomes" id="UP001163603"/>
    </source>
</evidence>
<evidence type="ECO:0000313" key="1">
    <source>
        <dbReference type="EMBL" id="KAJ0014636.1"/>
    </source>
</evidence>
<name>A0ACC0XDI1_9ROSI</name>
<organism evidence="1 2">
    <name type="scientific">Pistacia integerrima</name>
    <dbReference type="NCBI Taxonomy" id="434235"/>
    <lineage>
        <taxon>Eukaryota</taxon>
        <taxon>Viridiplantae</taxon>
        <taxon>Streptophyta</taxon>
        <taxon>Embryophyta</taxon>
        <taxon>Tracheophyta</taxon>
        <taxon>Spermatophyta</taxon>
        <taxon>Magnoliopsida</taxon>
        <taxon>eudicotyledons</taxon>
        <taxon>Gunneridae</taxon>
        <taxon>Pentapetalae</taxon>
        <taxon>rosids</taxon>
        <taxon>malvids</taxon>
        <taxon>Sapindales</taxon>
        <taxon>Anacardiaceae</taxon>
        <taxon>Pistacia</taxon>
    </lineage>
</organism>
<comment type="caution">
    <text evidence="1">The sequence shown here is derived from an EMBL/GenBank/DDBJ whole genome shotgun (WGS) entry which is preliminary data.</text>
</comment>
<proteinExistence type="predicted"/>
<keyword evidence="2" id="KW-1185">Reference proteome</keyword>
<protein>
    <submittedName>
        <fullName evidence="1">Uncharacterized protein</fullName>
    </submittedName>
</protein>
<dbReference type="Proteomes" id="UP001163603">
    <property type="component" value="Chromosome 13"/>
</dbReference>
<dbReference type="EMBL" id="CM047748">
    <property type="protein sequence ID" value="KAJ0014636.1"/>
    <property type="molecule type" value="Genomic_DNA"/>
</dbReference>
<reference evidence="2" key="1">
    <citation type="journal article" date="2023" name="G3 (Bethesda)">
        <title>Genome assembly and association tests identify interacting loci associated with vigor, precocity, and sex in interspecific pistachio rootstocks.</title>
        <authorList>
            <person name="Palmer W."/>
            <person name="Jacygrad E."/>
            <person name="Sagayaradj S."/>
            <person name="Cavanaugh K."/>
            <person name="Han R."/>
            <person name="Bertier L."/>
            <person name="Beede B."/>
            <person name="Kafkas S."/>
            <person name="Golino D."/>
            <person name="Preece J."/>
            <person name="Michelmore R."/>
        </authorList>
    </citation>
    <scope>NUCLEOTIDE SEQUENCE [LARGE SCALE GENOMIC DNA]</scope>
</reference>
<accession>A0ACC0XDI1</accession>
<gene>
    <name evidence="1" type="ORF">Pint_21579</name>
</gene>